<sequence length="144" mass="15982">MSQTPNQPVSDATDFASAAPPEDEAHDRSRLAVMVMTLLDHWQISTEAQANLLGLAPGNRAALARYRRGEPIGSGRDQQDRVGHLLAIHKNLRLLFPHDRALAYGWMSRPNRAFDQRTPVDLICDLGFAGLLAVRGYLDRARGR</sequence>
<proteinExistence type="predicted"/>
<comment type="caution">
    <text evidence="1">The sequence shown here is derived from an EMBL/GenBank/DDBJ whole genome shotgun (WGS) entry which is preliminary data.</text>
</comment>
<accession>A0ACC6NZD3</accession>
<evidence type="ECO:0000313" key="2">
    <source>
        <dbReference type="Proteomes" id="UP001364695"/>
    </source>
</evidence>
<dbReference type="EMBL" id="JAWDIE010000003">
    <property type="protein sequence ID" value="MEJ7137343.1"/>
    <property type="molecule type" value="Genomic_DNA"/>
</dbReference>
<evidence type="ECO:0000313" key="1">
    <source>
        <dbReference type="EMBL" id="MEJ7137343.1"/>
    </source>
</evidence>
<organism evidence="1 2">
    <name type="scientific">Amphibiibacter pelophylacis</name>
    <dbReference type="NCBI Taxonomy" id="1799477"/>
    <lineage>
        <taxon>Bacteria</taxon>
        <taxon>Pseudomonadati</taxon>
        <taxon>Pseudomonadota</taxon>
        <taxon>Betaproteobacteria</taxon>
        <taxon>Burkholderiales</taxon>
        <taxon>Sphaerotilaceae</taxon>
        <taxon>Amphibiibacter</taxon>
    </lineage>
</organism>
<dbReference type="Proteomes" id="UP001364695">
    <property type="component" value="Unassembled WGS sequence"/>
</dbReference>
<protein>
    <submittedName>
        <fullName evidence="1">MbcA/ParS/Xre antitoxin family protein</fullName>
    </submittedName>
</protein>
<keyword evidence="2" id="KW-1185">Reference proteome</keyword>
<name>A0ACC6NZD3_9BURK</name>
<reference evidence="1" key="1">
    <citation type="submission" date="2023-10" db="EMBL/GenBank/DDBJ databases">
        <title>Amphibacter perezi, gen. nov., sp. nov. a novel taxa of the family Comamonadaceae, class Betaproteobacteria isolated from the skin microbiota of Pelophylax perezi from different populations.</title>
        <authorList>
            <person name="Costa S."/>
            <person name="Proenca D.N."/>
            <person name="Lopes I."/>
            <person name="Morais P.V."/>
        </authorList>
    </citation>
    <scope>NUCLEOTIDE SEQUENCE</scope>
    <source>
        <strain evidence="1">SL12-8</strain>
    </source>
</reference>
<gene>
    <name evidence="1" type="ORF">RV045_02715</name>
</gene>